<dbReference type="PANTHER" id="PTHR47396">
    <property type="entry name" value="TYPE I RESTRICTION ENZYME ECOKI R PROTEIN"/>
    <property type="match status" value="1"/>
</dbReference>
<dbReference type="CDD" id="cd18785">
    <property type="entry name" value="SF2_C"/>
    <property type="match status" value="1"/>
</dbReference>
<dbReference type="GO" id="GO:0005524">
    <property type="term" value="F:ATP binding"/>
    <property type="evidence" value="ECO:0007669"/>
    <property type="project" value="InterPro"/>
</dbReference>
<dbReference type="InterPro" id="IPR014001">
    <property type="entry name" value="Helicase_ATP-bd"/>
</dbReference>
<dbReference type="SUPFAM" id="SSF56024">
    <property type="entry name" value="Phospholipase D/nuclease"/>
    <property type="match status" value="1"/>
</dbReference>
<accession>A0A173USK7</accession>
<feature type="domain" description="Helicase ATP-binding" evidence="1">
    <location>
        <begin position="467"/>
        <end position="633"/>
    </location>
</feature>
<dbReference type="InterPro" id="IPR027417">
    <property type="entry name" value="P-loop_NTPase"/>
</dbReference>
<dbReference type="GO" id="GO:0003677">
    <property type="term" value="F:DNA binding"/>
    <property type="evidence" value="ECO:0007669"/>
    <property type="project" value="InterPro"/>
</dbReference>
<dbReference type="EMBL" id="CYXR01000042">
    <property type="protein sequence ID" value="CUN18011.1"/>
    <property type="molecule type" value="Genomic_DNA"/>
</dbReference>
<dbReference type="CDD" id="cd09126">
    <property type="entry name" value="PLDc_C_DEXD_like"/>
    <property type="match status" value="1"/>
</dbReference>
<dbReference type="PROSITE" id="PS51194">
    <property type="entry name" value="HELICASE_CTER"/>
    <property type="match status" value="1"/>
</dbReference>
<dbReference type="InterPro" id="IPR054347">
    <property type="entry name" value="TOTE_primase"/>
</dbReference>
<dbReference type="AlphaFoldDB" id="A0A173USK7"/>
<evidence type="ECO:0000313" key="3">
    <source>
        <dbReference type="EMBL" id="CUN18011.1"/>
    </source>
</evidence>
<dbReference type="SUPFAM" id="SSF52540">
    <property type="entry name" value="P-loop containing nucleoside triphosphate hydrolases"/>
    <property type="match status" value="2"/>
</dbReference>
<dbReference type="InterPro" id="IPR006935">
    <property type="entry name" value="Helicase/UvrB_N"/>
</dbReference>
<dbReference type="InterPro" id="IPR001650">
    <property type="entry name" value="Helicase_C-like"/>
</dbReference>
<gene>
    <name evidence="3" type="ORF">ERS852574_03202</name>
</gene>
<evidence type="ECO:0000259" key="1">
    <source>
        <dbReference type="PROSITE" id="PS51192"/>
    </source>
</evidence>
<dbReference type="Gene3D" id="3.40.50.300">
    <property type="entry name" value="P-loop containing nucleotide triphosphate hydrolases"/>
    <property type="match status" value="2"/>
</dbReference>
<organism evidence="3 4">
    <name type="scientific">Coprococcus comes</name>
    <dbReference type="NCBI Taxonomy" id="410072"/>
    <lineage>
        <taxon>Bacteria</taxon>
        <taxon>Bacillati</taxon>
        <taxon>Bacillota</taxon>
        <taxon>Clostridia</taxon>
        <taxon>Lachnospirales</taxon>
        <taxon>Lachnospiraceae</taxon>
        <taxon>Coprococcus</taxon>
    </lineage>
</organism>
<reference evidence="3 4" key="1">
    <citation type="submission" date="2015-09" db="EMBL/GenBank/DDBJ databases">
        <authorList>
            <consortium name="Pathogen Informatics"/>
        </authorList>
    </citation>
    <scope>NUCLEOTIDE SEQUENCE [LARGE SCALE GENOMIC DNA]</scope>
    <source>
        <strain evidence="3 4">2789STDY5834962</strain>
    </source>
</reference>
<sequence>MNIEAYDVDSLRKMVRLLEYENKILKDKLKKAGISYEEVNPFEEKIESAEEYDLDQGNRIVNPPYITEKMAIRFFSMFWGREDVYARRGKNGGYFPQCANRWNDRLCPKQRKEKVLCDECENTKWISLDVKKIIDHLLGTKEDGSDVIGVYPLLPNGTCRFIVFDFDNHEKGAEVTDFANTDNEWHKEVDALRKMCELNGIRPLVERSRSGKGAHVWIFFKKAIPAATARNFGFLLLDKGSTSINLKSFHYYDRMYPSQDVASSIGNLIALPLQGQALKNGNSAFVDENWNAYPDQWDALFNKTKKLGIEDVEQCMAKWQGELAEVRGMLANVEKNVRPKPWKKKCEFCNSDVVGKLHMVLDNGVYIDTLNLMPRIQNQIRSLAAFDNPEFYKNKRLGYSNYYNFSAVYLGKDIDGYIQIPRGLRENVIQECEKAGISVDVSDQRETGQPIRVSFKGDLRMQQELAAEKLLSHSDGVLSAATAFGKTVVCSYLIAERKVNTLILLQSKDLLNQWVDELNHFLEIKEEPPDYETKTGRKKKRNSVIGILHGNKNTLTGIIDVAMVGSMYSRGKFNERINSYGMVIMDECHHAASNTSMELLQKINAKYVYGVSATPKRGDSLDRIIYMLLGPLRHRFTALERAKEQGIGHYFVPRYTRVVDTAESKDNINKAYNLISTSKVRNEMIIDDVITCVARKQTPVILTRFKEHAKFLHDALKEKADHVFLLYGDNSDKENAEIRVKLKQIPENESLILVATGQKIGEGFDFPRLDVLMLAAPVSFEGRLEQYVGRLNRDYVGKEAVYVYDYIDSHVRYFDKMYAKRLRTYRKMGFSIWMQELQPKQIINAIFDSVNYTEKFEQDIVESEKMVVISSPDIRQDKIDRFLLLVKKRQEVGVKVTVITTDSEDITYGKSDVCYELIRAMQLVGINVITRTEVEECFAVIDDEIVWHGGMNLLGKADVWDNLMRIRNSQVATELLEIALGCSEERRKSE</sequence>
<dbReference type="InterPro" id="IPR050742">
    <property type="entry name" value="Helicase_Restrict-Modif_Enz"/>
</dbReference>
<dbReference type="SMART" id="SM00487">
    <property type="entry name" value="DEXDc"/>
    <property type="match status" value="1"/>
</dbReference>
<dbReference type="Proteomes" id="UP000095727">
    <property type="component" value="Unassembled WGS sequence"/>
</dbReference>
<dbReference type="RefSeq" id="WP_082421175.1">
    <property type="nucleotide sequence ID" value="NZ_CYXR01000042.1"/>
</dbReference>
<dbReference type="GO" id="GO:0016787">
    <property type="term" value="F:hydrolase activity"/>
    <property type="evidence" value="ECO:0007669"/>
    <property type="project" value="InterPro"/>
</dbReference>
<dbReference type="PANTHER" id="PTHR47396:SF1">
    <property type="entry name" value="ATP-DEPENDENT HELICASE IRC3-RELATED"/>
    <property type="match status" value="1"/>
</dbReference>
<dbReference type="GO" id="GO:0005829">
    <property type="term" value="C:cytosol"/>
    <property type="evidence" value="ECO:0007669"/>
    <property type="project" value="TreeGrafter"/>
</dbReference>
<dbReference type="Gene3D" id="3.30.870.10">
    <property type="entry name" value="Endonuclease Chain A"/>
    <property type="match status" value="1"/>
</dbReference>
<proteinExistence type="predicted"/>
<evidence type="ECO:0000259" key="2">
    <source>
        <dbReference type="PROSITE" id="PS51194"/>
    </source>
</evidence>
<dbReference type="Pfam" id="PF22548">
    <property type="entry name" value="AEP-TOTE"/>
    <property type="match status" value="1"/>
</dbReference>
<dbReference type="Pfam" id="PF04851">
    <property type="entry name" value="ResIII"/>
    <property type="match status" value="1"/>
</dbReference>
<dbReference type="PROSITE" id="PS51192">
    <property type="entry name" value="HELICASE_ATP_BIND_1"/>
    <property type="match status" value="1"/>
</dbReference>
<feature type="domain" description="Helicase C-terminal" evidence="2">
    <location>
        <begin position="685"/>
        <end position="838"/>
    </location>
</feature>
<evidence type="ECO:0000313" key="4">
    <source>
        <dbReference type="Proteomes" id="UP000095727"/>
    </source>
</evidence>
<protein>
    <submittedName>
        <fullName evidence="3">Hef nuclease</fullName>
    </submittedName>
</protein>
<name>A0A173USK7_9FIRM</name>